<name>A0AAV6MYH9_9ROSI</name>
<dbReference type="PANTHER" id="PTHR34200">
    <property type="entry name" value="DENTIN SIALOPHOSPHOPROTEIN-LIKE ISOFORM X1"/>
    <property type="match status" value="1"/>
</dbReference>
<reference evidence="3 4" key="1">
    <citation type="journal article" date="2021" name="Hortic Res">
        <title>The domestication of Cucurbita argyrosperma as revealed by the genome of its wild relative.</title>
        <authorList>
            <person name="Barrera-Redondo J."/>
            <person name="Sanchez-de la Vega G."/>
            <person name="Aguirre-Liguori J.A."/>
            <person name="Castellanos-Morales G."/>
            <person name="Gutierrez-Guerrero Y.T."/>
            <person name="Aguirre-Dugua X."/>
            <person name="Aguirre-Planter E."/>
            <person name="Tenaillon M.I."/>
            <person name="Lira-Saade R."/>
            <person name="Eguiarte L.E."/>
        </authorList>
    </citation>
    <scope>NUCLEOTIDE SEQUENCE [LARGE SCALE GENOMIC DNA]</scope>
    <source>
        <strain evidence="3">JBR-2021</strain>
    </source>
</reference>
<feature type="region of interest" description="Disordered" evidence="1">
    <location>
        <begin position="1"/>
        <end position="85"/>
    </location>
</feature>
<accession>A0AAV6MYH9</accession>
<keyword evidence="4" id="KW-1185">Reference proteome</keyword>
<reference evidence="3" key="2">
    <citation type="submission" date="2021-03" db="EMBL/GenBank/DDBJ databases">
        <authorList>
            <person name="Barrera-Redondo J."/>
        </authorList>
    </citation>
    <scope>NUCLEOTIDE SEQUENCE</scope>
    <source>
        <strain evidence="3">JBR-2021</strain>
        <tissue evidence="3">Leaves</tissue>
    </source>
</reference>
<feature type="non-terminal residue" evidence="3">
    <location>
        <position position="1"/>
    </location>
</feature>
<protein>
    <submittedName>
        <fullName evidence="3">Uncharacterized protein</fullName>
    </submittedName>
</protein>
<evidence type="ECO:0000256" key="1">
    <source>
        <dbReference type="SAM" id="MobiDB-lite"/>
    </source>
</evidence>
<comment type="caution">
    <text evidence="3">The sequence shown here is derived from an EMBL/GenBank/DDBJ whole genome shotgun (WGS) entry which is preliminary data.</text>
</comment>
<organism evidence="3 4">
    <name type="scientific">Cucurbita argyrosperma subsp. sororia</name>
    <dbReference type="NCBI Taxonomy" id="37648"/>
    <lineage>
        <taxon>Eukaryota</taxon>
        <taxon>Viridiplantae</taxon>
        <taxon>Streptophyta</taxon>
        <taxon>Embryophyta</taxon>
        <taxon>Tracheophyta</taxon>
        <taxon>Spermatophyta</taxon>
        <taxon>Magnoliopsida</taxon>
        <taxon>eudicotyledons</taxon>
        <taxon>Gunneridae</taxon>
        <taxon>Pentapetalae</taxon>
        <taxon>rosids</taxon>
        <taxon>fabids</taxon>
        <taxon>Cucurbitales</taxon>
        <taxon>Cucurbitaceae</taxon>
        <taxon>Cucurbiteae</taxon>
        <taxon>Cucurbita</taxon>
    </lineage>
</organism>
<dbReference type="EMBL" id="JAGKQH010000011">
    <property type="protein sequence ID" value="KAG6588832.1"/>
    <property type="molecule type" value="Genomic_DNA"/>
</dbReference>
<sequence>MNHSDSTPVDGKKQREPPPPAPNNSSSNLDSKGLNNSSSGSSHNVSEGPQEIGILYQELQMELPESSSAVKVETAEGWDQGWDDD</sequence>
<evidence type="ECO:0000313" key="4">
    <source>
        <dbReference type="Proteomes" id="UP000685013"/>
    </source>
</evidence>
<evidence type="ECO:0000313" key="3">
    <source>
        <dbReference type="EMBL" id="KAG6588832.1"/>
    </source>
</evidence>
<dbReference type="Proteomes" id="UP000685013">
    <property type="component" value="Chromosome 11"/>
</dbReference>
<evidence type="ECO:0000313" key="2">
    <source>
        <dbReference type="EMBL" id="KAG6588827.1"/>
    </source>
</evidence>
<feature type="compositionally biased region" description="Low complexity" evidence="1">
    <location>
        <begin position="23"/>
        <end position="46"/>
    </location>
</feature>
<gene>
    <name evidence="2" type="ORF">SDJN03_17392</name>
    <name evidence="3" type="ORF">SDJN03_17397</name>
</gene>
<dbReference type="PANTHER" id="PTHR34200:SF2">
    <property type="entry name" value="TRANSMEMBRANE PROTEIN"/>
    <property type="match status" value="1"/>
</dbReference>
<dbReference type="EMBL" id="JAGKQH010000011">
    <property type="protein sequence ID" value="KAG6588827.1"/>
    <property type="molecule type" value="Genomic_DNA"/>
</dbReference>
<proteinExistence type="predicted"/>
<dbReference type="AlphaFoldDB" id="A0AAV6MYH9"/>